<dbReference type="EMBL" id="BLKY01000001">
    <property type="protein sequence ID" value="GFG84092.1"/>
    <property type="molecule type" value="Genomic_DNA"/>
</dbReference>
<accession>A0A7I9Y642</accession>
<reference evidence="2 3" key="1">
    <citation type="journal article" date="2019" name="Emerg. Microbes Infect.">
        <title>Comprehensive subspecies identification of 175 nontuberculous mycobacteria species based on 7547 genomic profiles.</title>
        <authorList>
            <person name="Matsumoto Y."/>
            <person name="Kinjo T."/>
            <person name="Motooka D."/>
            <person name="Nabeya D."/>
            <person name="Jung N."/>
            <person name="Uechi K."/>
            <person name="Horii T."/>
            <person name="Iida T."/>
            <person name="Fujita J."/>
            <person name="Nakamura S."/>
        </authorList>
    </citation>
    <scope>NUCLEOTIDE SEQUENCE [LARGE SCALE GENOMIC DNA]</scope>
    <source>
        <strain evidence="2 3">JCM 30723</strain>
    </source>
</reference>
<dbReference type="InterPro" id="IPR002878">
    <property type="entry name" value="ChsH2_C"/>
</dbReference>
<sequence>MAPEPVSGRATVAAYTINQQPWIPGFEPPYIVAVVELAEEPDVRLISNVVNVSSEQISIGMPVEVFFEDWTAMSGENDSRVWLPLFRPITAA</sequence>
<organism evidence="2 3">
    <name type="scientific">Mycolicibacter algericus</name>
    <name type="common">Mycobacterium algericum</name>
    <dbReference type="NCBI Taxonomy" id="1288388"/>
    <lineage>
        <taxon>Bacteria</taxon>
        <taxon>Bacillati</taxon>
        <taxon>Actinomycetota</taxon>
        <taxon>Actinomycetes</taxon>
        <taxon>Mycobacteriales</taxon>
        <taxon>Mycobacteriaceae</taxon>
        <taxon>Mycolicibacter</taxon>
    </lineage>
</organism>
<evidence type="ECO:0000313" key="3">
    <source>
        <dbReference type="Proteomes" id="UP000465305"/>
    </source>
</evidence>
<dbReference type="Proteomes" id="UP000465305">
    <property type="component" value="Unassembled WGS sequence"/>
</dbReference>
<gene>
    <name evidence="2" type="ORF">MALGJ_07680</name>
</gene>
<feature type="domain" description="ChsH2 C-terminal OB-fold" evidence="1">
    <location>
        <begin position="5"/>
        <end position="67"/>
    </location>
</feature>
<comment type="caution">
    <text evidence="2">The sequence shown here is derived from an EMBL/GenBank/DDBJ whole genome shotgun (WGS) entry which is preliminary data.</text>
</comment>
<dbReference type="AlphaFoldDB" id="A0A7I9Y642"/>
<dbReference type="InterPro" id="IPR012340">
    <property type="entry name" value="NA-bd_OB-fold"/>
</dbReference>
<name>A0A7I9Y642_MYCAL</name>
<proteinExistence type="predicted"/>
<evidence type="ECO:0000259" key="1">
    <source>
        <dbReference type="Pfam" id="PF01796"/>
    </source>
</evidence>
<dbReference type="SUPFAM" id="SSF50249">
    <property type="entry name" value="Nucleic acid-binding proteins"/>
    <property type="match status" value="1"/>
</dbReference>
<dbReference type="Pfam" id="PF01796">
    <property type="entry name" value="OB_ChsH2_C"/>
    <property type="match status" value="1"/>
</dbReference>
<protein>
    <recommendedName>
        <fullName evidence="1">ChsH2 C-terminal OB-fold domain-containing protein</fullName>
    </recommendedName>
</protein>
<evidence type="ECO:0000313" key="2">
    <source>
        <dbReference type="EMBL" id="GFG84092.1"/>
    </source>
</evidence>